<accession>A0A0F4YL87</accession>
<evidence type="ECO:0000313" key="3">
    <source>
        <dbReference type="Proteomes" id="UP000053958"/>
    </source>
</evidence>
<feature type="region of interest" description="Disordered" evidence="1">
    <location>
        <begin position="1"/>
        <end position="68"/>
    </location>
</feature>
<name>A0A0F4YL87_RASE3</name>
<dbReference type="EMBL" id="LASV01000464">
    <property type="protein sequence ID" value="KKA18358.1"/>
    <property type="molecule type" value="Genomic_DNA"/>
</dbReference>
<dbReference type="GeneID" id="25319952"/>
<evidence type="ECO:0000313" key="2">
    <source>
        <dbReference type="EMBL" id="KKA18358.1"/>
    </source>
</evidence>
<reference evidence="2 3" key="1">
    <citation type="submission" date="2015-04" db="EMBL/GenBank/DDBJ databases">
        <authorList>
            <person name="Heijne W.H."/>
            <person name="Fedorova N.D."/>
            <person name="Nierman W.C."/>
            <person name="Vollebregt A.W."/>
            <person name="Zhao Z."/>
            <person name="Wu L."/>
            <person name="Kumar M."/>
            <person name="Stam H."/>
            <person name="van den Berg M.A."/>
            <person name="Pel H.J."/>
        </authorList>
    </citation>
    <scope>NUCLEOTIDE SEQUENCE [LARGE SCALE GENOMIC DNA]</scope>
    <source>
        <strain evidence="2 3">CBS 393.64</strain>
    </source>
</reference>
<organism evidence="2 3">
    <name type="scientific">Rasamsonia emersonii (strain ATCC 16479 / CBS 393.64 / IMI 116815)</name>
    <dbReference type="NCBI Taxonomy" id="1408163"/>
    <lineage>
        <taxon>Eukaryota</taxon>
        <taxon>Fungi</taxon>
        <taxon>Dikarya</taxon>
        <taxon>Ascomycota</taxon>
        <taxon>Pezizomycotina</taxon>
        <taxon>Eurotiomycetes</taxon>
        <taxon>Eurotiomycetidae</taxon>
        <taxon>Eurotiales</taxon>
        <taxon>Trichocomaceae</taxon>
        <taxon>Rasamsonia</taxon>
    </lineage>
</organism>
<feature type="compositionally biased region" description="Basic and acidic residues" evidence="1">
    <location>
        <begin position="1"/>
        <end position="12"/>
    </location>
</feature>
<keyword evidence="3" id="KW-1185">Reference proteome</keyword>
<evidence type="ECO:0000256" key="1">
    <source>
        <dbReference type="SAM" id="MobiDB-lite"/>
    </source>
</evidence>
<protein>
    <submittedName>
        <fullName evidence="2">Uncharacterized protein</fullName>
    </submittedName>
</protein>
<proteinExistence type="predicted"/>
<sequence>RPRQSRRQEPRKRLPALPPPQRLGLPPGGQGARHADGRGQAGRRVRLGGRSAPEYDPRAEGYQVGGDDAGGGALTVHSYIRHKFMHIFFEGRASGAFYLH</sequence>
<dbReference type="Proteomes" id="UP000053958">
    <property type="component" value="Unassembled WGS sequence"/>
</dbReference>
<comment type="caution">
    <text evidence="2">The sequence shown here is derived from an EMBL/GenBank/DDBJ whole genome shotgun (WGS) entry which is preliminary data.</text>
</comment>
<dbReference type="RefSeq" id="XP_013324970.1">
    <property type="nucleotide sequence ID" value="XM_013469516.1"/>
</dbReference>
<feature type="non-terminal residue" evidence="2">
    <location>
        <position position="1"/>
    </location>
</feature>
<dbReference type="AlphaFoldDB" id="A0A0F4YL87"/>
<gene>
    <name evidence="2" type="ORF">T310_7682</name>
</gene>